<sequence length="608" mass="65011">MNKNLLRKINAFAVTGILIFTYSCRSNDTDHNLSENAMLQGISFNLINADFETDHNALQASVNNSGIAKALVNKQEIQSGPFNITAELASEISPVKIPTQASTVINSVADKLGSISNPVKYVVVVYKQDGTYLGQELGDASNPNQKMFGSLNLVGNQKYTFVTYSLGATTAPPAAPTTNLNVATLGLGIFTGGTSGSDLMFAINEDVLLTGGNTPLDVHLKHKFSKITISMDASDATGLYGQPNYIKGGYPLASESGAGATATISSFYTGCSVRFKNGNTTGIVTGGSPGTISVGGIKAAVGNEKVLIINTGSETGYKGTITLPTGAVVIGNDKNSAPVSINIDGTAGAGLEPGKAYTLKLKFNSDRYTDANNVTKANGDYVVIAGYRWDRYNVGVAAGEKISISNNYNPETPLNATYSAKQHGAKFQWGAKVNETNRYISQSADQVTSGSVPWLSTQVKTSDAWNLGTETTPIKNTFNDPCQTGYRVPTENEYSILNSATSFEQKGTWNNSPANYDARLTLTSKKGQYQITFPAAGYREEFDPGAGSLQERGLTVVYWSSRNWGVPNPQTGSAYYYFPDTGLAKGYWFEYNASHYVQRGAPVRCIQE</sequence>
<dbReference type="Proteomes" id="UP000324513">
    <property type="component" value="Unassembled WGS sequence"/>
</dbReference>
<gene>
    <name evidence="1" type="ORF">LX74_02193</name>
</gene>
<comment type="caution">
    <text evidence="1">The sequence shown here is derived from an EMBL/GenBank/DDBJ whole genome shotgun (WGS) entry which is preliminary data.</text>
</comment>
<name>A0ABY3NG24_ELIMR</name>
<keyword evidence="2" id="KW-1185">Reference proteome</keyword>
<evidence type="ECO:0000313" key="2">
    <source>
        <dbReference type="Proteomes" id="UP000324513"/>
    </source>
</evidence>
<dbReference type="EMBL" id="VNHK01000006">
    <property type="protein sequence ID" value="TYO91942.1"/>
    <property type="molecule type" value="Genomic_DNA"/>
</dbReference>
<evidence type="ECO:0000313" key="1">
    <source>
        <dbReference type="EMBL" id="TYO91942.1"/>
    </source>
</evidence>
<reference evidence="1 2" key="1">
    <citation type="submission" date="2019-07" db="EMBL/GenBank/DDBJ databases">
        <title>Genomic Encyclopedia of Archaeal and Bacterial Type Strains, Phase II (KMG-II): from individual species to whole genera.</title>
        <authorList>
            <person name="Goeker M."/>
        </authorList>
    </citation>
    <scope>NUCLEOTIDE SEQUENCE [LARGE SCALE GENOMIC DNA]</scope>
    <source>
        <strain evidence="1 2">DSM 14571</strain>
    </source>
</reference>
<accession>A0ABY3NG24</accession>
<dbReference type="RefSeq" id="WP_065082429.1">
    <property type="nucleotide sequence ID" value="NZ_CP040516.1"/>
</dbReference>
<proteinExistence type="predicted"/>
<evidence type="ECO:0008006" key="3">
    <source>
        <dbReference type="Google" id="ProtNLM"/>
    </source>
</evidence>
<dbReference type="PROSITE" id="PS51257">
    <property type="entry name" value="PROKAR_LIPOPROTEIN"/>
    <property type="match status" value="1"/>
</dbReference>
<organism evidence="1 2">
    <name type="scientific">Elizabethkingia miricola</name>
    <name type="common">Chryseobacterium miricola</name>
    <dbReference type="NCBI Taxonomy" id="172045"/>
    <lineage>
        <taxon>Bacteria</taxon>
        <taxon>Pseudomonadati</taxon>
        <taxon>Bacteroidota</taxon>
        <taxon>Flavobacteriia</taxon>
        <taxon>Flavobacteriales</taxon>
        <taxon>Weeksellaceae</taxon>
        <taxon>Elizabethkingia</taxon>
    </lineage>
</organism>
<protein>
    <recommendedName>
        <fullName evidence="3">Fimbrillin family protein</fullName>
    </recommendedName>
</protein>